<dbReference type="SUPFAM" id="SSF57610">
    <property type="entry name" value="Thyroglobulin type-1 domain"/>
    <property type="match status" value="4"/>
</dbReference>
<dbReference type="PANTHER" id="PTHR12352">
    <property type="entry name" value="SECRETED MODULAR CALCIUM-BINDING PROTEIN"/>
    <property type="match status" value="1"/>
</dbReference>
<keyword evidence="4 5" id="KW-1015">Disulfide bond</keyword>
<dbReference type="InterPro" id="IPR051950">
    <property type="entry name" value="Dev_reg/Prot_inhib"/>
</dbReference>
<dbReference type="GO" id="GO:0005604">
    <property type="term" value="C:basement membrane"/>
    <property type="evidence" value="ECO:0007669"/>
    <property type="project" value="TreeGrafter"/>
</dbReference>
<dbReference type="Pfam" id="PF00086">
    <property type="entry name" value="Thyroglobulin_1"/>
    <property type="match status" value="4"/>
</dbReference>
<keyword evidence="9" id="KW-1185">Reference proteome</keyword>
<evidence type="ECO:0000259" key="7">
    <source>
        <dbReference type="PROSITE" id="PS51162"/>
    </source>
</evidence>
<evidence type="ECO:0000256" key="3">
    <source>
        <dbReference type="ARBA" id="ARBA00022737"/>
    </source>
</evidence>
<dbReference type="PANTHER" id="PTHR12352:SF3">
    <property type="entry name" value="NIDOGEN-2"/>
    <property type="match status" value="1"/>
</dbReference>
<feature type="domain" description="Thyroglobulin type-1" evidence="7">
    <location>
        <begin position="165"/>
        <end position="230"/>
    </location>
</feature>
<dbReference type="CDD" id="cd00191">
    <property type="entry name" value="TY"/>
    <property type="match status" value="3"/>
</dbReference>
<feature type="domain" description="Thyroglobulin type-1" evidence="7">
    <location>
        <begin position="700"/>
        <end position="762"/>
    </location>
</feature>
<gene>
    <name evidence="8" type="ORF">Fcan01_09120</name>
</gene>
<dbReference type="PROSITE" id="PS51162">
    <property type="entry name" value="THYROGLOBULIN_1_2"/>
    <property type="match status" value="4"/>
</dbReference>
<dbReference type="AlphaFoldDB" id="A0A226EI35"/>
<keyword evidence="6" id="KW-0732">Signal</keyword>
<evidence type="ECO:0000256" key="5">
    <source>
        <dbReference type="PROSITE-ProRule" id="PRU00500"/>
    </source>
</evidence>
<name>A0A226EI35_FOLCA</name>
<keyword evidence="2" id="KW-0964">Secreted</keyword>
<proteinExistence type="predicted"/>
<keyword evidence="3" id="KW-0677">Repeat</keyword>
<feature type="domain" description="Thyroglobulin type-1" evidence="7">
    <location>
        <begin position="232"/>
        <end position="293"/>
    </location>
</feature>
<dbReference type="Proteomes" id="UP000198287">
    <property type="component" value="Unassembled WGS sequence"/>
</dbReference>
<dbReference type="SMART" id="SM00211">
    <property type="entry name" value="TY"/>
    <property type="match status" value="4"/>
</dbReference>
<protein>
    <submittedName>
        <fullName evidence="8">Saxiphilin</fullName>
    </submittedName>
</protein>
<dbReference type="EMBL" id="LNIX01000004">
    <property type="protein sequence ID" value="OXA56246.1"/>
    <property type="molecule type" value="Genomic_DNA"/>
</dbReference>
<reference evidence="8 9" key="1">
    <citation type="submission" date="2015-12" db="EMBL/GenBank/DDBJ databases">
        <title>The genome of Folsomia candida.</title>
        <authorList>
            <person name="Faddeeva A."/>
            <person name="Derks M.F."/>
            <person name="Anvar Y."/>
            <person name="Smit S."/>
            <person name="Van Straalen N."/>
            <person name="Roelofs D."/>
        </authorList>
    </citation>
    <scope>NUCLEOTIDE SEQUENCE [LARGE SCALE GENOMIC DNA]</scope>
    <source>
        <strain evidence="8 9">VU population</strain>
        <tissue evidence="8">Whole body</tissue>
    </source>
</reference>
<dbReference type="InterPro" id="IPR000716">
    <property type="entry name" value="Thyroglobulin_1"/>
</dbReference>
<sequence>MSFAKFKNFSKSEIFFIILITVSIKSLASSNLNPEIDNDCPGFSCPKILCDLKRKNVQDFCENVQCFGIEVTSCANITHASDKGMLIYEERLTMCGCCPGCAKYQGLDEKCEQYPLPPTPDPACTGIVCPILMNTCAPGLICPLVGPNAKNCSYNSTSPEESAKLTSCGDKRALALHDDLHWTPQCEKDGSYSPKQCKGLRANGICFCVSKEGDRIFGTENRRQAENQTCACSRQVHELRESGHIASFHCTPDGNYEPLQCDTDSALCYCVEPKTGKMTGAVLPENEWKKLPCFSLNLTNSNPKFGYYRVCESEWAPAQKLSLEASLHGLDVWSGRRLNCDFDGSYAPVQNIDKITKCVNKDSTLIAAYHDTEGKFDTDCQCARDAIKSSQEGITFGKRCAATGNYDMISPIDQTQPRRWRCVDRDGIFFGEDTPVDDKYKCCLYGNLVTYPPRNCDKEPIEVQEQCYDPTKDDEWNNFAKMRDKLLYVKYYSNNLLVLAGLILFVVIIPSSIVNCSALCPKALSSIPNVCDRFECKRNMTEADCPLDTIFVKGLTLCGCCPGCAKYIGFTKASSNATQRNCTNSKNDIVKSPEPLCAGPNCPILINQCFPGLVCNAFNGSCSLPTSPRNSCTEECMYKKSLKRLGLFHWDPICEEDGSYAPKQCKGDHVTGICFCVDPCGRRIFGQEFRADSKNQTCACSRLANNLRTSGNVATLHCTPDGNFEPLQCDTDSALCYCVHERTGKLLHGAVVPETRWKSLPCLTPNVTNFLQNGHYLRKCESNFAANEKFINYWKIHGLENVTISLPHFNCDYDGSFGLVQESESRYDCVFKNGSKIGDFSSITDQVDCSKDKNKKKKEIIFSKIINYLLAFYLSDCARDQINYQIKGRPFSIECVRNVGNYPNSVDFGSHASCIDRDGIPYGDAVPSKYACCLSNDCVLATAMECQQNGYMSCCSWPYGPECTYETTDATT</sequence>
<evidence type="ECO:0000256" key="2">
    <source>
        <dbReference type="ARBA" id="ARBA00022525"/>
    </source>
</evidence>
<evidence type="ECO:0000256" key="6">
    <source>
        <dbReference type="SAM" id="SignalP"/>
    </source>
</evidence>
<evidence type="ECO:0000313" key="9">
    <source>
        <dbReference type="Proteomes" id="UP000198287"/>
    </source>
</evidence>
<comment type="caution">
    <text evidence="5">Lacks conserved residue(s) required for the propagation of feature annotation.</text>
</comment>
<dbReference type="GO" id="GO:0005615">
    <property type="term" value="C:extracellular space"/>
    <property type="evidence" value="ECO:0007669"/>
    <property type="project" value="TreeGrafter"/>
</dbReference>
<feature type="disulfide bond" evidence="5">
    <location>
        <begin position="261"/>
        <end position="268"/>
    </location>
</feature>
<accession>A0A226EI35</accession>
<dbReference type="OMA" id="DSALCYC"/>
<comment type="subcellular location">
    <subcellularLocation>
        <location evidence="1">Secreted</location>
    </subcellularLocation>
</comment>
<feature type="disulfide bond" evidence="5">
    <location>
        <begin position="729"/>
        <end position="736"/>
    </location>
</feature>
<dbReference type="OrthoDB" id="6409105at2759"/>
<comment type="caution">
    <text evidence="8">The sequence shown here is derived from an EMBL/GenBank/DDBJ whole genome shotgun (WGS) entry which is preliminary data.</text>
</comment>
<evidence type="ECO:0000256" key="4">
    <source>
        <dbReference type="ARBA" id="ARBA00023157"/>
    </source>
</evidence>
<organism evidence="8 9">
    <name type="scientific">Folsomia candida</name>
    <name type="common">Springtail</name>
    <dbReference type="NCBI Taxonomy" id="158441"/>
    <lineage>
        <taxon>Eukaryota</taxon>
        <taxon>Metazoa</taxon>
        <taxon>Ecdysozoa</taxon>
        <taxon>Arthropoda</taxon>
        <taxon>Hexapoda</taxon>
        <taxon>Collembola</taxon>
        <taxon>Entomobryomorpha</taxon>
        <taxon>Isotomoidea</taxon>
        <taxon>Isotomidae</taxon>
        <taxon>Proisotominae</taxon>
        <taxon>Folsomia</taxon>
    </lineage>
</organism>
<evidence type="ECO:0000313" key="8">
    <source>
        <dbReference type="EMBL" id="OXA56246.1"/>
    </source>
</evidence>
<dbReference type="Gene3D" id="4.10.800.10">
    <property type="entry name" value="Thyroglobulin type-1"/>
    <property type="match status" value="4"/>
</dbReference>
<dbReference type="InterPro" id="IPR036857">
    <property type="entry name" value="Thyroglobulin_1_sf"/>
</dbReference>
<dbReference type="GO" id="GO:0007160">
    <property type="term" value="P:cell-matrix adhesion"/>
    <property type="evidence" value="ECO:0007669"/>
    <property type="project" value="TreeGrafter"/>
</dbReference>
<feature type="chain" id="PRO_5012691656" evidence="6">
    <location>
        <begin position="29"/>
        <end position="972"/>
    </location>
</feature>
<feature type="domain" description="Thyroglobulin type-1" evidence="7">
    <location>
        <begin position="633"/>
        <end position="698"/>
    </location>
</feature>
<feature type="signal peptide" evidence="6">
    <location>
        <begin position="1"/>
        <end position="28"/>
    </location>
</feature>
<evidence type="ECO:0000256" key="1">
    <source>
        <dbReference type="ARBA" id="ARBA00004613"/>
    </source>
</evidence>